<accession>A0A2S2P7Z4</accession>
<keyword evidence="2" id="KW-0732">Signal</keyword>
<protein>
    <submittedName>
        <fullName evidence="3">Uncharacterized protein</fullName>
    </submittedName>
</protein>
<gene>
    <name evidence="3" type="ORF">g.5401</name>
</gene>
<feature type="region of interest" description="Disordered" evidence="1">
    <location>
        <begin position="70"/>
        <end position="190"/>
    </location>
</feature>
<feature type="compositionally biased region" description="Low complexity" evidence="1">
    <location>
        <begin position="84"/>
        <end position="105"/>
    </location>
</feature>
<feature type="chain" id="PRO_5015516418" evidence="2">
    <location>
        <begin position="26"/>
        <end position="190"/>
    </location>
</feature>
<feature type="compositionally biased region" description="Polar residues" evidence="1">
    <location>
        <begin position="127"/>
        <end position="144"/>
    </location>
</feature>
<evidence type="ECO:0000256" key="2">
    <source>
        <dbReference type="SAM" id="SignalP"/>
    </source>
</evidence>
<feature type="compositionally biased region" description="Basic and acidic residues" evidence="1">
    <location>
        <begin position="146"/>
        <end position="156"/>
    </location>
</feature>
<organism evidence="3">
    <name type="scientific">Schizaphis graminum</name>
    <name type="common">Green bug aphid</name>
    <dbReference type="NCBI Taxonomy" id="13262"/>
    <lineage>
        <taxon>Eukaryota</taxon>
        <taxon>Metazoa</taxon>
        <taxon>Ecdysozoa</taxon>
        <taxon>Arthropoda</taxon>
        <taxon>Hexapoda</taxon>
        <taxon>Insecta</taxon>
        <taxon>Pterygota</taxon>
        <taxon>Neoptera</taxon>
        <taxon>Paraneoptera</taxon>
        <taxon>Hemiptera</taxon>
        <taxon>Sternorrhyncha</taxon>
        <taxon>Aphidomorpha</taxon>
        <taxon>Aphidoidea</taxon>
        <taxon>Aphididae</taxon>
        <taxon>Aphidini</taxon>
        <taxon>Schizaphis</taxon>
    </lineage>
</organism>
<reference evidence="3" key="1">
    <citation type="submission" date="2018-04" db="EMBL/GenBank/DDBJ databases">
        <title>Transcriptome of Schizaphis graminum biotype I.</title>
        <authorList>
            <person name="Scully E.D."/>
            <person name="Geib S.M."/>
            <person name="Palmer N.A."/>
            <person name="Koch K."/>
            <person name="Bradshaw J."/>
            <person name="Heng-Moss T."/>
            <person name="Sarath G."/>
        </authorList>
    </citation>
    <scope>NUCLEOTIDE SEQUENCE</scope>
</reference>
<dbReference type="EMBL" id="GGMR01012906">
    <property type="protein sequence ID" value="MBY25525.1"/>
    <property type="molecule type" value="Transcribed_RNA"/>
</dbReference>
<sequence length="190" mass="20488">MGSVGSARHLLAVATIITAIALCCAAAVGGGTRPSPSNIAVSTRSSILNKLPQPQLPNFPVIYFGKARTTRPPMTNFPTLLGGKQQDSQRPAPQQQQQPQQTPQPQKRPPKPMTEERPDGQIPYQFPLTTTIAAANTSSVTTSPRPKVETTTHERSIITAPLKACPEGQRMSPDRTCQPDFSDPESDQTH</sequence>
<proteinExistence type="predicted"/>
<evidence type="ECO:0000256" key="1">
    <source>
        <dbReference type="SAM" id="MobiDB-lite"/>
    </source>
</evidence>
<name>A0A2S2P7Z4_SCHGA</name>
<dbReference type="AlphaFoldDB" id="A0A2S2P7Z4"/>
<feature type="signal peptide" evidence="2">
    <location>
        <begin position="1"/>
        <end position="25"/>
    </location>
</feature>
<evidence type="ECO:0000313" key="3">
    <source>
        <dbReference type="EMBL" id="MBY25525.1"/>
    </source>
</evidence>